<dbReference type="Pfam" id="PF01839">
    <property type="entry name" value="FG-GAP"/>
    <property type="match status" value="1"/>
</dbReference>
<gene>
    <name evidence="2" type="ORF">ACFPZF_27125</name>
</gene>
<dbReference type="Pfam" id="PF13517">
    <property type="entry name" value="FG-GAP_3"/>
    <property type="match status" value="1"/>
</dbReference>
<dbReference type="EMBL" id="JBHSOC010000060">
    <property type="protein sequence ID" value="MFC5645018.1"/>
    <property type="molecule type" value="Genomic_DNA"/>
</dbReference>
<evidence type="ECO:0000313" key="3">
    <source>
        <dbReference type="Proteomes" id="UP001596066"/>
    </source>
</evidence>
<dbReference type="PANTHER" id="PTHR46580">
    <property type="entry name" value="SENSOR KINASE-RELATED"/>
    <property type="match status" value="1"/>
</dbReference>
<keyword evidence="1" id="KW-0732">Signal</keyword>
<reference evidence="3" key="1">
    <citation type="journal article" date="2019" name="Int. J. Syst. Evol. Microbiol.">
        <title>The Global Catalogue of Microorganisms (GCM) 10K type strain sequencing project: providing services to taxonomists for standard genome sequencing and annotation.</title>
        <authorList>
            <consortium name="The Broad Institute Genomics Platform"/>
            <consortium name="The Broad Institute Genome Sequencing Center for Infectious Disease"/>
            <person name="Wu L."/>
            <person name="Ma J."/>
        </authorList>
    </citation>
    <scope>NUCLEOTIDE SEQUENCE [LARGE SCALE GENOMIC DNA]</scope>
    <source>
        <strain evidence="3">CGMCC 4.1622</strain>
    </source>
</reference>
<organism evidence="2 3">
    <name type="scientific">Kitasatospora cinereorecta</name>
    <dbReference type="NCBI Taxonomy" id="285560"/>
    <lineage>
        <taxon>Bacteria</taxon>
        <taxon>Bacillati</taxon>
        <taxon>Actinomycetota</taxon>
        <taxon>Actinomycetes</taxon>
        <taxon>Kitasatosporales</taxon>
        <taxon>Streptomycetaceae</taxon>
        <taxon>Kitasatospora</taxon>
    </lineage>
</organism>
<evidence type="ECO:0000313" key="2">
    <source>
        <dbReference type="EMBL" id="MFC5645018.1"/>
    </source>
</evidence>
<protein>
    <submittedName>
        <fullName evidence="2">FG-GAP repeat domain-containing protein</fullName>
    </submittedName>
</protein>
<dbReference type="PANTHER" id="PTHR46580:SF2">
    <property type="entry name" value="MAM DOMAIN-CONTAINING PROTEIN"/>
    <property type="match status" value="1"/>
</dbReference>
<dbReference type="Proteomes" id="UP001596066">
    <property type="component" value="Unassembled WGS sequence"/>
</dbReference>
<dbReference type="SUPFAM" id="SSF69318">
    <property type="entry name" value="Integrin alpha N-terminal domain"/>
    <property type="match status" value="1"/>
</dbReference>
<dbReference type="InterPro" id="IPR028994">
    <property type="entry name" value="Integrin_alpha_N"/>
</dbReference>
<proteinExistence type="predicted"/>
<dbReference type="InterPro" id="IPR013517">
    <property type="entry name" value="FG-GAP"/>
</dbReference>
<name>A0ABW0VHM7_9ACTN</name>
<accession>A0ABW0VHM7</accession>
<sequence>MLTGGAGWDCLPVAMSKGDGTFDVSCNAPQGGYWGSWAATSGVKVLSGDFNGDGRTDLVLTGGPNWDCLPVAFSKGDGTFNVTCNAPGASWGYWAHTDFNADGKSDIVLTGGAGWDCLPVAMSKGDGTFDVSCNAPQGGSWGSWAATSGVRVRSGDLNGDGRTDLVLTGGPNWDCLPVATVKGDGTFAVSCGAPGMNWGGWATESGVQVL</sequence>
<keyword evidence="3" id="KW-1185">Reference proteome</keyword>
<comment type="caution">
    <text evidence="2">The sequence shown here is derived from an EMBL/GenBank/DDBJ whole genome shotgun (WGS) entry which is preliminary data.</text>
</comment>
<evidence type="ECO:0000256" key="1">
    <source>
        <dbReference type="ARBA" id="ARBA00022729"/>
    </source>
</evidence>
<dbReference type="Gene3D" id="2.40.128.340">
    <property type="match status" value="2"/>
</dbReference>
<dbReference type="RefSeq" id="WP_380231953.1">
    <property type="nucleotide sequence ID" value="NZ_JBHSOC010000060.1"/>
</dbReference>